<dbReference type="Proteomes" id="UP000310017">
    <property type="component" value="Chromosome"/>
</dbReference>
<protein>
    <submittedName>
        <fullName evidence="1">Cell envelope biogenesis protein OmpA</fullName>
    </submittedName>
</protein>
<sequence>MNETDKIQILKDILFEDDSVYIQKITSRLEALEDSFSDKVKFSSKVEPIILHQLNEFKTSIPQTLGPTITEALKVEIKKNKDEVVDALYPVLGKMIKKYIAQEIKMLSEKINERLGFKGKVRYWFGISREKEEIIEELAAAHIEQVLLIEKESGLLKASYSQTETIDEEMISGMLTAIKSFVEDAFSQKNQSLELIDYELYQIHLQSFQKYFVAVIISGSYTIHTKNKTQDLIFDFYEDFTKKDEYKSLSPDSINQELAKKFANASL</sequence>
<accession>A0A5B7SWL2</accession>
<dbReference type="OrthoDB" id="5347798at2"/>
<evidence type="ECO:0000313" key="1">
    <source>
        <dbReference type="EMBL" id="QCX01729.1"/>
    </source>
</evidence>
<dbReference type="AlphaFoldDB" id="A0A5B7SWL2"/>
<dbReference type="EMBL" id="CP040710">
    <property type="protein sequence ID" value="QCX01729.1"/>
    <property type="molecule type" value="Genomic_DNA"/>
</dbReference>
<keyword evidence="2" id="KW-1185">Reference proteome</keyword>
<gene>
    <name evidence="1" type="ORF">FGM00_17005</name>
</gene>
<evidence type="ECO:0000313" key="2">
    <source>
        <dbReference type="Proteomes" id="UP000310017"/>
    </source>
</evidence>
<dbReference type="KEGG" id="asag:FGM00_17005"/>
<dbReference type="RefSeq" id="WP_138854066.1">
    <property type="nucleotide sequence ID" value="NZ_CP040710.1"/>
</dbReference>
<reference evidence="1 2" key="1">
    <citation type="submission" date="2019-05" db="EMBL/GenBank/DDBJ databases">
        <title>Genome sequencing of F202Z8.</title>
        <authorList>
            <person name="Kwon Y.M."/>
        </authorList>
    </citation>
    <scope>NUCLEOTIDE SEQUENCE [LARGE SCALE GENOMIC DNA]</scope>
    <source>
        <strain evidence="1 2">F202Z8</strain>
    </source>
</reference>
<proteinExistence type="predicted"/>
<name>A0A5B7SWL2_9FLAO</name>
<organism evidence="1 2">
    <name type="scientific">Aggregatimonas sangjinii</name>
    <dbReference type="NCBI Taxonomy" id="2583587"/>
    <lineage>
        <taxon>Bacteria</taxon>
        <taxon>Pseudomonadati</taxon>
        <taxon>Bacteroidota</taxon>
        <taxon>Flavobacteriia</taxon>
        <taxon>Flavobacteriales</taxon>
        <taxon>Flavobacteriaceae</taxon>
        <taxon>Aggregatimonas</taxon>
    </lineage>
</organism>